<sequence>MDEAMSYPQIEPANFDLIVIGTGLPESILAAAASSSGKTVLHLDPNPYYGSHFASLHLHDFTEFLQTHSLPSAPETQPSSSGEFNVLPLTTSPVYSSIETSVFSPEILQKSNQFNLDLAGPRVLFCADEMIDLFLKTEINHSMEFKSVDASFICEGEEGNLRNVPDSRSAIFKDKSLSFTEKNQLMRFFKLVQDHFGDGSGEESKKISEEDLKSPFVEFLSRKIGLSQKLKSIILYAISMAHYEQDNLEVCKDVLKTKDGIDLLILYHKSGGRFPNAPGAMIYPLYGQGELLQAFCRRAAVKGSIYVLRMPVVGLLADKEVGNYKGVKLLSGQELFSHKLILAPSFILPSGFAPSYLYPEPDGGHDFGLLDEKVKVVRGICITKSSLKLDVANCLVFFPPRSLFAEQMTSVRVFQLSSNVAACPSGMFVVYLSTLCKDVGQGKKMVNEAMNALFSIPISGKPEENSTDSHGENTVLRLKPSLLWSTVYIQELTMGAFGCVSSTFMPDGNLQYNNLLDATTKLFHKMYPNEEFFPEATSSIEVAEDGAFEQLDS</sequence>
<dbReference type="GO" id="GO:0007264">
    <property type="term" value="P:small GTPase-mediated signal transduction"/>
    <property type="evidence" value="ECO:0007669"/>
    <property type="project" value="UniProtKB-UniRule"/>
</dbReference>
<proteinExistence type="inferred from homology"/>
<dbReference type="Gramene" id="CDP01796">
    <property type="protein sequence ID" value="CDP01796"/>
    <property type="gene ID" value="GSCOC_T00036959001"/>
</dbReference>
<evidence type="ECO:0000256" key="4">
    <source>
        <dbReference type="ARBA" id="ARBA00022490"/>
    </source>
</evidence>
<dbReference type="GO" id="GO:0006886">
    <property type="term" value="P:intracellular protein transport"/>
    <property type="evidence" value="ECO:0007669"/>
    <property type="project" value="InterPro"/>
</dbReference>
<dbReference type="InterPro" id="IPR018203">
    <property type="entry name" value="GDP_dissociation_inhibitor"/>
</dbReference>
<dbReference type="Gene3D" id="1.10.405.10">
    <property type="entry name" value="Guanine Nucleotide Dissociation Inhibitor, domain 1"/>
    <property type="match status" value="1"/>
</dbReference>
<reference evidence="7" key="1">
    <citation type="journal article" date="2014" name="Science">
        <title>The coffee genome provides insight into the convergent evolution of caffeine biosynthesis.</title>
        <authorList>
            <person name="Denoeud F."/>
            <person name="Carretero-Paulet L."/>
            <person name="Dereeper A."/>
            <person name="Droc G."/>
            <person name="Guyot R."/>
            <person name="Pietrella M."/>
            <person name="Zheng C."/>
            <person name="Alberti A."/>
            <person name="Anthony F."/>
            <person name="Aprea G."/>
            <person name="Aury J.M."/>
            <person name="Bento P."/>
            <person name="Bernard M."/>
            <person name="Bocs S."/>
            <person name="Campa C."/>
            <person name="Cenci A."/>
            <person name="Combes M.C."/>
            <person name="Crouzillat D."/>
            <person name="Da Silva C."/>
            <person name="Daddiego L."/>
            <person name="De Bellis F."/>
            <person name="Dussert S."/>
            <person name="Garsmeur O."/>
            <person name="Gayraud T."/>
            <person name="Guignon V."/>
            <person name="Jahn K."/>
            <person name="Jamilloux V."/>
            <person name="Joet T."/>
            <person name="Labadie K."/>
            <person name="Lan T."/>
            <person name="Leclercq J."/>
            <person name="Lepelley M."/>
            <person name="Leroy T."/>
            <person name="Li L.T."/>
            <person name="Librado P."/>
            <person name="Lopez L."/>
            <person name="Munoz A."/>
            <person name="Noel B."/>
            <person name="Pallavicini A."/>
            <person name="Perrotta G."/>
            <person name="Poncet V."/>
            <person name="Pot D."/>
            <person name="Priyono X."/>
            <person name="Rigoreau M."/>
            <person name="Rouard M."/>
            <person name="Rozas J."/>
            <person name="Tranchant-Dubreuil C."/>
            <person name="VanBuren R."/>
            <person name="Zhang Q."/>
            <person name="Andrade A.C."/>
            <person name="Argout X."/>
            <person name="Bertrand B."/>
            <person name="de Kochko A."/>
            <person name="Graziosi G."/>
            <person name="Henry R.J."/>
            <person name="Jayarama X."/>
            <person name="Ming R."/>
            <person name="Nagai C."/>
            <person name="Rounsley S."/>
            <person name="Sankoff D."/>
            <person name="Giuliano G."/>
            <person name="Albert V.A."/>
            <person name="Wincker P."/>
            <person name="Lashermes P."/>
        </authorList>
    </citation>
    <scope>NUCLEOTIDE SEQUENCE [LARGE SCALE GENOMIC DNA]</scope>
    <source>
        <strain evidence="7">cv. DH200-94</strain>
    </source>
</reference>
<name>A0A068TZX8_COFCA</name>
<dbReference type="GO" id="GO:0005096">
    <property type="term" value="F:GTPase activator activity"/>
    <property type="evidence" value="ECO:0007669"/>
    <property type="project" value="UniProtKB-UniRule"/>
</dbReference>
<dbReference type="InterPro" id="IPR036188">
    <property type="entry name" value="FAD/NAD-bd_sf"/>
</dbReference>
<gene>
    <name evidence="6" type="ORF">GSCOC_T00036959001</name>
</gene>
<dbReference type="EMBL" id="HG739091">
    <property type="protein sequence ID" value="CDP01796.1"/>
    <property type="molecule type" value="Genomic_DNA"/>
</dbReference>
<dbReference type="PANTHER" id="PTHR11787">
    <property type="entry name" value="RAB GDP-DISSOCIATION INHIBITOR"/>
    <property type="match status" value="1"/>
</dbReference>
<dbReference type="InterPro" id="IPR001738">
    <property type="entry name" value="Rab_escort"/>
</dbReference>
<dbReference type="PIRSF" id="PIRSF016550">
    <property type="entry name" value="Rab_ger_ger_transf_A_euk"/>
    <property type="match status" value="1"/>
</dbReference>
<keyword evidence="7" id="KW-1185">Reference proteome</keyword>
<dbReference type="PRINTS" id="PR00891">
    <property type="entry name" value="RABGDIREP"/>
</dbReference>
<evidence type="ECO:0000256" key="3">
    <source>
        <dbReference type="ARBA" id="ARBA00022468"/>
    </source>
</evidence>
<keyword evidence="3 5" id="KW-0343">GTPase activation</keyword>
<accession>A0A068TZX8</accession>
<dbReference type="GO" id="GO:0005829">
    <property type="term" value="C:cytosol"/>
    <property type="evidence" value="ECO:0007669"/>
    <property type="project" value="TreeGrafter"/>
</dbReference>
<dbReference type="PhylomeDB" id="A0A068TZX8"/>
<evidence type="ECO:0000313" key="6">
    <source>
        <dbReference type="EMBL" id="CDP01796.1"/>
    </source>
</evidence>
<dbReference type="OMA" id="EHYVLHA"/>
<evidence type="ECO:0000256" key="2">
    <source>
        <dbReference type="ARBA" id="ARBA00005593"/>
    </source>
</evidence>
<dbReference type="STRING" id="49390.A0A068TZX8"/>
<organism evidence="6 7">
    <name type="scientific">Coffea canephora</name>
    <name type="common">Robusta coffee</name>
    <dbReference type="NCBI Taxonomy" id="49390"/>
    <lineage>
        <taxon>Eukaryota</taxon>
        <taxon>Viridiplantae</taxon>
        <taxon>Streptophyta</taxon>
        <taxon>Embryophyta</taxon>
        <taxon>Tracheophyta</taxon>
        <taxon>Spermatophyta</taxon>
        <taxon>Magnoliopsida</taxon>
        <taxon>eudicotyledons</taxon>
        <taxon>Gunneridae</taxon>
        <taxon>Pentapetalae</taxon>
        <taxon>asterids</taxon>
        <taxon>lamiids</taxon>
        <taxon>Gentianales</taxon>
        <taxon>Rubiaceae</taxon>
        <taxon>Ixoroideae</taxon>
        <taxon>Gardenieae complex</taxon>
        <taxon>Bertiereae - Coffeeae clade</taxon>
        <taxon>Coffeeae</taxon>
        <taxon>Coffea</taxon>
    </lineage>
</organism>
<dbReference type="FunCoup" id="A0A068TZX8">
    <property type="interactions" value="1440"/>
</dbReference>
<dbReference type="Gene3D" id="3.30.519.10">
    <property type="entry name" value="Guanine Nucleotide Dissociation Inhibitor, domain 2"/>
    <property type="match status" value="1"/>
</dbReference>
<dbReference type="SUPFAM" id="SSF54373">
    <property type="entry name" value="FAD-linked reductases, C-terminal domain"/>
    <property type="match status" value="1"/>
</dbReference>
<comment type="function">
    <text evidence="5">Substrate-binding subunit of the Rab geranylgeranyltransferase (GGTase) complex. Binds unprenylated Rab proteins.</text>
</comment>
<dbReference type="GO" id="GO:0005092">
    <property type="term" value="F:GDP-dissociation inhibitor activity"/>
    <property type="evidence" value="ECO:0007669"/>
    <property type="project" value="InterPro"/>
</dbReference>
<dbReference type="SUPFAM" id="SSF51905">
    <property type="entry name" value="FAD/NAD(P)-binding domain"/>
    <property type="match status" value="1"/>
</dbReference>
<dbReference type="OrthoDB" id="9446342at2759"/>
<dbReference type="GO" id="GO:0005634">
    <property type="term" value="C:nucleus"/>
    <property type="evidence" value="ECO:0007669"/>
    <property type="project" value="TreeGrafter"/>
</dbReference>
<evidence type="ECO:0000256" key="1">
    <source>
        <dbReference type="ARBA" id="ARBA00004496"/>
    </source>
</evidence>
<comment type="similarity">
    <text evidence="2 5">Belongs to the Rab GDI family.</text>
</comment>
<dbReference type="PANTHER" id="PTHR11787:SF4">
    <property type="entry name" value="CHM, RAB ESCORT PROTEIN 1"/>
    <property type="match status" value="1"/>
</dbReference>
<dbReference type="Proteomes" id="UP000295252">
    <property type="component" value="Chromosome IX"/>
</dbReference>
<comment type="subcellular location">
    <subcellularLocation>
        <location evidence="1 5">Cytoplasm</location>
    </subcellularLocation>
</comment>
<keyword evidence="4 5" id="KW-0963">Cytoplasm</keyword>
<dbReference type="AlphaFoldDB" id="A0A068TZX8"/>
<evidence type="ECO:0000313" key="7">
    <source>
        <dbReference type="Proteomes" id="UP000295252"/>
    </source>
</evidence>
<dbReference type="InParanoid" id="A0A068TZX8"/>
<evidence type="ECO:0000256" key="5">
    <source>
        <dbReference type="PIRNR" id="PIRNR016550"/>
    </source>
</evidence>
<dbReference type="GO" id="GO:0016192">
    <property type="term" value="P:vesicle-mediated transport"/>
    <property type="evidence" value="ECO:0007669"/>
    <property type="project" value="TreeGrafter"/>
</dbReference>
<dbReference type="Gene3D" id="3.50.50.60">
    <property type="entry name" value="FAD/NAD(P)-binding domain"/>
    <property type="match status" value="1"/>
</dbReference>
<dbReference type="Pfam" id="PF00996">
    <property type="entry name" value="GDI"/>
    <property type="match status" value="2"/>
</dbReference>
<dbReference type="GO" id="GO:0005968">
    <property type="term" value="C:Rab-protein geranylgeranyltransferase complex"/>
    <property type="evidence" value="ECO:0007669"/>
    <property type="project" value="UniProtKB-UniRule"/>
</dbReference>
<protein>
    <recommendedName>
        <fullName evidence="5">Rab escort protein 1</fullName>
    </recommendedName>
</protein>